<dbReference type="GO" id="GO:0005524">
    <property type="term" value="F:ATP binding"/>
    <property type="evidence" value="ECO:0007669"/>
    <property type="project" value="UniProtKB-KW"/>
</dbReference>
<evidence type="ECO:0000256" key="4">
    <source>
        <dbReference type="ARBA" id="ARBA00022840"/>
    </source>
</evidence>
<keyword evidence="4" id="KW-0067">ATP-binding</keyword>
<proteinExistence type="predicted"/>
<reference evidence="7" key="1">
    <citation type="submission" date="2020-09" db="EMBL/GenBank/DDBJ databases">
        <title>Secondary metabolite and genome analysis of marine Streptomyces chumphonensis KK1-2T.</title>
        <authorList>
            <person name="Phongsopitanun W."/>
            <person name="Kanchanasin P."/>
            <person name="Pittayakhajonwut P."/>
            <person name="Suwanborirux K."/>
            <person name="Tanasupawat S."/>
        </authorList>
    </citation>
    <scope>NUCLEOTIDE SEQUENCE</scope>
    <source>
        <strain evidence="7">KK1-2</strain>
    </source>
</reference>
<organism evidence="7 8">
    <name type="scientific">Streptomyces chumphonensis</name>
    <dbReference type="NCBI Taxonomy" id="1214925"/>
    <lineage>
        <taxon>Bacteria</taxon>
        <taxon>Bacillati</taxon>
        <taxon>Actinomycetota</taxon>
        <taxon>Actinomycetes</taxon>
        <taxon>Kitasatosporales</taxon>
        <taxon>Streptomycetaceae</taxon>
        <taxon>Streptomyces</taxon>
    </lineage>
</organism>
<name>A0A927EW45_9ACTN</name>
<keyword evidence="8" id="KW-1185">Reference proteome</keyword>
<keyword evidence="3" id="KW-0418">Kinase</keyword>
<keyword evidence="2" id="KW-0547">Nucleotide-binding</keyword>
<evidence type="ECO:0000256" key="3">
    <source>
        <dbReference type="ARBA" id="ARBA00022777"/>
    </source>
</evidence>
<accession>A0A927EW45</accession>
<evidence type="ECO:0000256" key="2">
    <source>
        <dbReference type="ARBA" id="ARBA00022741"/>
    </source>
</evidence>
<dbReference type="Proteomes" id="UP000632289">
    <property type="component" value="Unassembled WGS sequence"/>
</dbReference>
<keyword evidence="1" id="KW-0808">Transferase</keyword>
<dbReference type="InterPro" id="IPR040999">
    <property type="entry name" value="Mak_N_cap"/>
</dbReference>
<feature type="region of interest" description="Disordered" evidence="5">
    <location>
        <begin position="183"/>
        <end position="218"/>
    </location>
</feature>
<evidence type="ECO:0000313" key="8">
    <source>
        <dbReference type="Proteomes" id="UP000632289"/>
    </source>
</evidence>
<dbReference type="GO" id="GO:0016301">
    <property type="term" value="F:kinase activity"/>
    <property type="evidence" value="ECO:0007669"/>
    <property type="project" value="UniProtKB-KW"/>
</dbReference>
<dbReference type="EMBL" id="JACXYU010000001">
    <property type="protein sequence ID" value="MBD3930678.1"/>
    <property type="molecule type" value="Genomic_DNA"/>
</dbReference>
<gene>
    <name evidence="7" type="ORF">IF129_03725</name>
</gene>
<protein>
    <submittedName>
        <fullName evidence="7">1,4-alpha-glucan branching protein</fullName>
    </submittedName>
</protein>
<evidence type="ECO:0000259" key="6">
    <source>
        <dbReference type="Pfam" id="PF18085"/>
    </source>
</evidence>
<dbReference type="Pfam" id="PF18085">
    <property type="entry name" value="Mak_N_cap"/>
    <property type="match status" value="1"/>
</dbReference>
<comment type="caution">
    <text evidence="7">The sequence shown here is derived from an EMBL/GenBank/DDBJ whole genome shotgun (WGS) entry which is preliminary data.</text>
</comment>
<feature type="domain" description="Maltokinase N-terminal cap" evidence="6">
    <location>
        <begin position="20"/>
        <end position="107"/>
    </location>
</feature>
<evidence type="ECO:0000256" key="5">
    <source>
        <dbReference type="SAM" id="MobiDB-lite"/>
    </source>
</evidence>
<evidence type="ECO:0000313" key="7">
    <source>
        <dbReference type="EMBL" id="MBD3930678.1"/>
    </source>
</evidence>
<evidence type="ECO:0000256" key="1">
    <source>
        <dbReference type="ARBA" id="ARBA00022679"/>
    </source>
</evidence>
<dbReference type="AlphaFoldDB" id="A0A927EW45"/>
<sequence>MAVIHATTMDPGKLALLAGWLPAQPWYDGSAGAPRLAVSGGFRLDDPEGAVGMEFMFVTDAAGAEPRTYQVPLTYRGAPLGGAEHALVGTSEHGVLGKRWIYDGVRDPVLGAELLALLQGRARPQHQNASDTPDDSVVVVGAAGDGADAAPPPWPVTDGRDASGVHAGPYTLTLLRVLGPESAAARDADASVTGGWRTPDGAERRGPLALLHRTPTRP</sequence>
<dbReference type="RefSeq" id="WP_191207926.1">
    <property type="nucleotide sequence ID" value="NZ_BAABKL010000039.1"/>
</dbReference>